<comment type="caution">
    <text evidence="10">The sequence shown here is derived from an EMBL/GenBank/DDBJ whole genome shotgun (WGS) entry which is preliminary data.</text>
</comment>
<sequence length="255" mass="28233">MFSSNKIPKLTLVGAGPGDPELITLKAINALRNADVVLFDALANEELLDYCHPLCEKIYVGKRGHQKGITQDGINFLIAEKAFEKGHVVRLKGGDPFVFGRGMEEIEYAKQRGIEAHYVPGISSVFSGGYHLIPLTDRRVSDGFWVITGHKSDKKFASDLDLAVQSNSTVVLLMAMSKLSYIAEKYQAVKRTEIPVCIIQNASTSKEKMAVGKMSDLVKMAEENQLTNPAIIIIGEVVDYHSLRLSNFEKQYLEV</sequence>
<keyword evidence="4 8" id="KW-0808">Transferase</keyword>
<dbReference type="Proteomes" id="UP001204144">
    <property type="component" value="Unassembled WGS sequence"/>
</dbReference>
<dbReference type="Gene3D" id="3.30.950.10">
    <property type="entry name" value="Methyltransferase, Cobalt-precorrin-4 Transmethylase, Domain 2"/>
    <property type="match status" value="1"/>
</dbReference>
<evidence type="ECO:0000256" key="8">
    <source>
        <dbReference type="RuleBase" id="RU003960"/>
    </source>
</evidence>
<evidence type="ECO:0000259" key="9">
    <source>
        <dbReference type="Pfam" id="PF00590"/>
    </source>
</evidence>
<dbReference type="InterPro" id="IPR006366">
    <property type="entry name" value="CobA/CysG_C"/>
</dbReference>
<dbReference type="InterPro" id="IPR000878">
    <property type="entry name" value="4pyrrol_Mease"/>
</dbReference>
<evidence type="ECO:0000256" key="6">
    <source>
        <dbReference type="ARBA" id="ARBA00023244"/>
    </source>
</evidence>
<keyword evidence="11" id="KW-1185">Reference proteome</keyword>
<feature type="domain" description="Tetrapyrrole methylase" evidence="9">
    <location>
        <begin position="9"/>
        <end position="217"/>
    </location>
</feature>
<evidence type="ECO:0000256" key="3">
    <source>
        <dbReference type="ARBA" id="ARBA00022603"/>
    </source>
</evidence>
<dbReference type="FunFam" id="3.40.1010.10:FF:000001">
    <property type="entry name" value="Siroheme synthase"/>
    <property type="match status" value="1"/>
</dbReference>
<dbReference type="PROSITE" id="PS00840">
    <property type="entry name" value="SUMT_2"/>
    <property type="match status" value="1"/>
</dbReference>
<dbReference type="PANTHER" id="PTHR45790:SF3">
    <property type="entry name" value="S-ADENOSYL-L-METHIONINE-DEPENDENT UROPORPHYRINOGEN III METHYLTRANSFERASE, CHLOROPLASTIC"/>
    <property type="match status" value="1"/>
</dbReference>
<dbReference type="EC" id="2.1.1.107" evidence="2"/>
<dbReference type="NCBIfam" id="TIGR01469">
    <property type="entry name" value="cobA_cysG_Cterm"/>
    <property type="match status" value="1"/>
</dbReference>
<keyword evidence="6" id="KW-0627">Porphyrin biosynthesis</keyword>
<protein>
    <recommendedName>
        <fullName evidence="2">uroporphyrinogen-III C-methyltransferase</fullName>
        <ecNumber evidence="2">2.1.1.107</ecNumber>
    </recommendedName>
</protein>
<dbReference type="Gene3D" id="3.40.1010.10">
    <property type="entry name" value="Cobalt-precorrin-4 Transmethylase, Domain 1"/>
    <property type="match status" value="1"/>
</dbReference>
<dbReference type="EMBL" id="RJUF01000001">
    <property type="protein sequence ID" value="MCP9761440.1"/>
    <property type="molecule type" value="Genomic_DNA"/>
</dbReference>
<evidence type="ECO:0000313" key="10">
    <source>
        <dbReference type="EMBL" id="MCP9761440.1"/>
    </source>
</evidence>
<evidence type="ECO:0000256" key="1">
    <source>
        <dbReference type="ARBA" id="ARBA00005879"/>
    </source>
</evidence>
<evidence type="ECO:0000313" key="11">
    <source>
        <dbReference type="Proteomes" id="UP001204144"/>
    </source>
</evidence>
<dbReference type="InterPro" id="IPR014776">
    <property type="entry name" value="4pyrrole_Mease_sub2"/>
</dbReference>
<dbReference type="SUPFAM" id="SSF53790">
    <property type="entry name" value="Tetrapyrrole methylase"/>
    <property type="match status" value="1"/>
</dbReference>
<keyword evidence="3 8" id="KW-0489">Methyltransferase</keyword>
<dbReference type="PANTHER" id="PTHR45790">
    <property type="entry name" value="SIROHEME SYNTHASE-RELATED"/>
    <property type="match status" value="1"/>
</dbReference>
<dbReference type="InterPro" id="IPR035996">
    <property type="entry name" value="4pyrrol_Methylase_sf"/>
</dbReference>
<dbReference type="PROSITE" id="PS00839">
    <property type="entry name" value="SUMT_1"/>
    <property type="match status" value="1"/>
</dbReference>
<dbReference type="InterPro" id="IPR003043">
    <property type="entry name" value="Uropor_MeTrfase_CS"/>
</dbReference>
<dbReference type="CDD" id="cd11642">
    <property type="entry name" value="SUMT"/>
    <property type="match status" value="1"/>
</dbReference>
<evidence type="ECO:0000256" key="7">
    <source>
        <dbReference type="ARBA" id="ARBA00025705"/>
    </source>
</evidence>
<dbReference type="NCBIfam" id="NF004790">
    <property type="entry name" value="PRK06136.1"/>
    <property type="match status" value="1"/>
</dbReference>
<evidence type="ECO:0000256" key="2">
    <source>
        <dbReference type="ARBA" id="ARBA00012162"/>
    </source>
</evidence>
<dbReference type="InterPro" id="IPR050161">
    <property type="entry name" value="Siro_Cobalamin_biosynth"/>
</dbReference>
<evidence type="ECO:0000256" key="4">
    <source>
        <dbReference type="ARBA" id="ARBA00022679"/>
    </source>
</evidence>
<comment type="similarity">
    <text evidence="1 8">Belongs to the precorrin methyltransferase family.</text>
</comment>
<proteinExistence type="inferred from homology"/>
<comment type="pathway">
    <text evidence="7">Porphyrin-containing compound metabolism; siroheme biosynthesis; precorrin-2 from uroporphyrinogen III: step 1/1.</text>
</comment>
<dbReference type="AlphaFoldDB" id="A0AAE3KVN4"/>
<dbReference type="InterPro" id="IPR014777">
    <property type="entry name" value="4pyrrole_Mease_sub1"/>
</dbReference>
<dbReference type="GO" id="GO:0019354">
    <property type="term" value="P:siroheme biosynthetic process"/>
    <property type="evidence" value="ECO:0007669"/>
    <property type="project" value="InterPro"/>
</dbReference>
<organism evidence="10 11">
    <name type="scientific">Lacihabitans soyangensis</name>
    <dbReference type="NCBI Taxonomy" id="869394"/>
    <lineage>
        <taxon>Bacteria</taxon>
        <taxon>Pseudomonadati</taxon>
        <taxon>Bacteroidota</taxon>
        <taxon>Cytophagia</taxon>
        <taxon>Cytophagales</taxon>
        <taxon>Leadbetterellaceae</taxon>
        <taxon>Lacihabitans</taxon>
    </lineage>
</organism>
<name>A0AAE3KVN4_9BACT</name>
<reference evidence="10 11" key="1">
    <citation type="submission" date="2018-11" db="EMBL/GenBank/DDBJ databases">
        <title>Novel bacteria species description.</title>
        <authorList>
            <person name="Han J.-H."/>
        </authorList>
    </citation>
    <scope>NUCLEOTIDE SEQUENCE [LARGE SCALE GENOMIC DNA]</scope>
    <source>
        <strain evidence="10 11">KCTC23259</strain>
    </source>
</reference>
<dbReference type="GO" id="GO:0004851">
    <property type="term" value="F:uroporphyrin-III C-methyltransferase activity"/>
    <property type="evidence" value="ECO:0007669"/>
    <property type="project" value="UniProtKB-EC"/>
</dbReference>
<accession>A0AAE3KVN4</accession>
<gene>
    <name evidence="10" type="primary">cobA</name>
    <name evidence="10" type="ORF">EGI31_00625</name>
</gene>
<evidence type="ECO:0000256" key="5">
    <source>
        <dbReference type="ARBA" id="ARBA00022691"/>
    </source>
</evidence>
<dbReference type="GO" id="GO:0032259">
    <property type="term" value="P:methylation"/>
    <property type="evidence" value="ECO:0007669"/>
    <property type="project" value="UniProtKB-KW"/>
</dbReference>
<dbReference type="Pfam" id="PF00590">
    <property type="entry name" value="TP_methylase"/>
    <property type="match status" value="1"/>
</dbReference>
<keyword evidence="5" id="KW-0949">S-adenosyl-L-methionine</keyword>